<feature type="compositionally biased region" description="Basic and acidic residues" evidence="1">
    <location>
        <begin position="288"/>
        <end position="302"/>
    </location>
</feature>
<protein>
    <submittedName>
        <fullName evidence="3">CHAP domain-containing protein</fullName>
    </submittedName>
</protein>
<dbReference type="EMBL" id="CP041918">
    <property type="protein sequence ID" value="QDR66128.1"/>
    <property type="molecule type" value="Genomic_DNA"/>
</dbReference>
<accession>A0A517CMD2</accession>
<organism evidence="3">
    <name type="scientific">Mammaliicoccus sciuri</name>
    <name type="common">Staphylococcus sciuri</name>
    <dbReference type="NCBI Taxonomy" id="1296"/>
    <lineage>
        <taxon>Bacteria</taxon>
        <taxon>Bacillati</taxon>
        <taxon>Bacillota</taxon>
        <taxon>Bacilli</taxon>
        <taxon>Bacillales</taxon>
        <taxon>Staphylococcaceae</taxon>
        <taxon>Mammaliicoccus</taxon>
    </lineage>
</organism>
<dbReference type="InterPro" id="IPR007921">
    <property type="entry name" value="CHAP_dom"/>
</dbReference>
<dbReference type="Gene3D" id="1.10.530.10">
    <property type="match status" value="1"/>
</dbReference>
<feature type="region of interest" description="Disordered" evidence="1">
    <location>
        <begin position="241"/>
        <end position="305"/>
    </location>
</feature>
<gene>
    <name evidence="3" type="ORF">FPV13_14610</name>
</gene>
<feature type="domain" description="Peptidase C51" evidence="2">
    <location>
        <begin position="332"/>
        <end position="465"/>
    </location>
</feature>
<dbReference type="AlphaFoldDB" id="A0A517CMD2"/>
<dbReference type="Gene3D" id="3.90.1720.10">
    <property type="entry name" value="endopeptidase domain like (from Nostoc punctiforme)"/>
    <property type="match status" value="1"/>
</dbReference>
<name>A0A517CMD2_MAMSC</name>
<dbReference type="RefSeq" id="WP_152292172.1">
    <property type="nucleotide sequence ID" value="NZ_CP041918.1"/>
</dbReference>
<feature type="compositionally biased region" description="Basic and acidic residues" evidence="1">
    <location>
        <begin position="68"/>
        <end position="85"/>
    </location>
</feature>
<feature type="compositionally biased region" description="Basic and acidic residues" evidence="1">
    <location>
        <begin position="241"/>
        <end position="279"/>
    </location>
</feature>
<dbReference type="PROSITE" id="PS51257">
    <property type="entry name" value="PROKAR_LIPOPROTEIN"/>
    <property type="match status" value="1"/>
</dbReference>
<evidence type="ECO:0000259" key="2">
    <source>
        <dbReference type="PROSITE" id="PS50911"/>
    </source>
</evidence>
<feature type="region of interest" description="Disordered" evidence="1">
    <location>
        <begin position="51"/>
        <end position="85"/>
    </location>
</feature>
<keyword evidence="3" id="KW-0614">Plasmid</keyword>
<dbReference type="InterPro" id="IPR038765">
    <property type="entry name" value="Papain-like_cys_pep_sf"/>
</dbReference>
<reference evidence="3" key="1">
    <citation type="submission" date="2019-07" db="EMBL/GenBank/DDBJ databases">
        <title>Draft Genome Sequence of Megaplasmid-Bearing Staphylococcus scuiri strain B9-58B Isolated from Retail Pork.</title>
        <authorList>
            <person name="Neyaz L."/>
            <person name="Karki A.B."/>
            <person name="Fakhr M.K."/>
        </authorList>
    </citation>
    <scope>NUCLEOTIDE SEQUENCE</scope>
    <source>
        <strain evidence="3">B9-58B</strain>
        <plasmid evidence="3">pSSLNP162</plasmid>
    </source>
</reference>
<geneLocation type="plasmid" evidence="3">
    <name>pSSLNP162</name>
</geneLocation>
<dbReference type="InterPro" id="IPR041219">
    <property type="entry name" value="Phage_lysozyme2"/>
</dbReference>
<dbReference type="PROSITE" id="PS50911">
    <property type="entry name" value="CHAP"/>
    <property type="match status" value="1"/>
</dbReference>
<sequence>MYSIRSEKLSFTTKIITSFSLILSLSCVDINLTKNNRANANSSVVLDAQQGCYKPSDNSSESDTESSEGSKDKKDKNDKGSFSEIPNKENVKDIYHELHDKHGFSAEFIAGMLANWWTEAQIDPTANEPSKYGVKTAKEATSGRMGIGYGQWTFERHTALVKWSKDKHDTEEWWKTDIQLDYMVKGDDMYVDILKNLALESGDDPIQEAVNFHNEWERSADSDSKIINERGGQAKKVLEYMKSEGMDGKKDKDKINKLGKETKDDSKKASSSNTDKEKTVYSSCGSSSKKDSSSGKKGKLGESTKVNGKKGKVIEKNWEYDKVPEKYKKYITAPKFDEAYLDKPGNVFDNEKLRGQCTELTWAYMSQLHGSGQPVNGNGNMIYKAYEKEGAKVTDKPTVGYGFSSNPPQAGAGDPTTGHTGVVVGVMEDGKWLMANYNVPPKMAPSRTLYISLVDGTDGDIKFFDGVKKSKK</sequence>
<dbReference type="Pfam" id="PF18013">
    <property type="entry name" value="Phage_lysozyme2"/>
    <property type="match status" value="1"/>
</dbReference>
<dbReference type="SUPFAM" id="SSF54001">
    <property type="entry name" value="Cysteine proteinases"/>
    <property type="match status" value="1"/>
</dbReference>
<proteinExistence type="predicted"/>
<dbReference type="Pfam" id="PF05257">
    <property type="entry name" value="CHAP"/>
    <property type="match status" value="1"/>
</dbReference>
<evidence type="ECO:0000256" key="1">
    <source>
        <dbReference type="SAM" id="MobiDB-lite"/>
    </source>
</evidence>
<evidence type="ECO:0000313" key="3">
    <source>
        <dbReference type="EMBL" id="QDR66128.1"/>
    </source>
</evidence>